<dbReference type="GO" id="GO:0005267">
    <property type="term" value="F:potassium channel activity"/>
    <property type="evidence" value="ECO:0007669"/>
    <property type="project" value="UniProtKB-KW"/>
</dbReference>
<evidence type="ECO:0000256" key="12">
    <source>
        <dbReference type="ARBA" id="ARBA00034430"/>
    </source>
</evidence>
<sequence length="228" mass="25447">MTRPSEDPDTRSDLSRTVAFSDAVLAIIMTLLVLDPVLRVPEVGPGHLLPALLDQWPRYAAYFASFSYVAVVWLNHKATFHRIRKTDRDLHWANLFVLFTTALMPFPTAVVSHAFLMLTLPDQRVAIAFYAVIGALMCLSWLALFQYLARRPDLVKDEVDERFYPAERLRAMVGVILYAVAGVAGYLIAPLVGMGFFVVLPVFYAITSAGLYAAPFARRIAHRPPPPA</sequence>
<comment type="catalytic activity">
    <reaction evidence="12">
        <text>K(+)(in) = K(+)(out)</text>
        <dbReference type="Rhea" id="RHEA:29463"/>
        <dbReference type="ChEBI" id="CHEBI:29103"/>
    </reaction>
</comment>
<evidence type="ECO:0000256" key="7">
    <source>
        <dbReference type="ARBA" id="ARBA00022958"/>
    </source>
</evidence>
<comment type="similarity">
    <text evidence="2">Belongs to the TMEM175 family.</text>
</comment>
<keyword evidence="3" id="KW-0813">Transport</keyword>
<dbReference type="AlphaFoldDB" id="A0A4Q8BCT9"/>
<accession>A0A4Q8BCT9</accession>
<dbReference type="GO" id="GO:0016020">
    <property type="term" value="C:membrane"/>
    <property type="evidence" value="ECO:0007669"/>
    <property type="project" value="UniProtKB-SubCell"/>
</dbReference>
<evidence type="ECO:0000256" key="1">
    <source>
        <dbReference type="ARBA" id="ARBA00004141"/>
    </source>
</evidence>
<reference evidence="14 15" key="1">
    <citation type="submission" date="2019-02" db="EMBL/GenBank/DDBJ databases">
        <title>Sequencing the genomes of 1000 actinobacteria strains.</title>
        <authorList>
            <person name="Klenk H.-P."/>
        </authorList>
    </citation>
    <scope>NUCLEOTIDE SEQUENCE [LARGE SCALE GENOMIC DNA]</scope>
    <source>
        <strain evidence="14 15">DSM 45612</strain>
    </source>
</reference>
<evidence type="ECO:0000256" key="13">
    <source>
        <dbReference type="SAM" id="Phobius"/>
    </source>
</evidence>
<keyword evidence="9" id="KW-0406">Ion transport</keyword>
<evidence type="ECO:0000256" key="8">
    <source>
        <dbReference type="ARBA" id="ARBA00022989"/>
    </source>
</evidence>
<feature type="transmembrane region" description="Helical" evidence="13">
    <location>
        <begin position="127"/>
        <end position="148"/>
    </location>
</feature>
<gene>
    <name evidence="14" type="ORF">EV384_3625</name>
</gene>
<evidence type="ECO:0000256" key="3">
    <source>
        <dbReference type="ARBA" id="ARBA00022448"/>
    </source>
</evidence>
<name>A0A4Q8BCT9_9ACTN</name>
<protein>
    <submittedName>
        <fullName evidence="14">Putative membrane protein</fullName>
    </submittedName>
</protein>
<comment type="subcellular location">
    <subcellularLocation>
        <location evidence="1">Membrane</location>
        <topology evidence="1">Multi-pass membrane protein</topology>
    </subcellularLocation>
</comment>
<dbReference type="GO" id="GO:0015252">
    <property type="term" value="F:proton channel activity"/>
    <property type="evidence" value="ECO:0007669"/>
    <property type="project" value="InterPro"/>
</dbReference>
<evidence type="ECO:0000256" key="6">
    <source>
        <dbReference type="ARBA" id="ARBA00022826"/>
    </source>
</evidence>
<feature type="transmembrane region" description="Helical" evidence="13">
    <location>
        <begin position="194"/>
        <end position="214"/>
    </location>
</feature>
<evidence type="ECO:0000313" key="15">
    <source>
        <dbReference type="Proteomes" id="UP000294114"/>
    </source>
</evidence>
<organism evidence="14 15">
    <name type="scientific">Micromonospora kangleipakensis</name>
    <dbReference type="NCBI Taxonomy" id="1077942"/>
    <lineage>
        <taxon>Bacteria</taxon>
        <taxon>Bacillati</taxon>
        <taxon>Actinomycetota</taxon>
        <taxon>Actinomycetes</taxon>
        <taxon>Micromonosporales</taxon>
        <taxon>Micromonosporaceae</taxon>
        <taxon>Micromonospora</taxon>
    </lineage>
</organism>
<evidence type="ECO:0000256" key="5">
    <source>
        <dbReference type="ARBA" id="ARBA00022692"/>
    </source>
</evidence>
<keyword evidence="8 13" id="KW-1133">Transmembrane helix</keyword>
<feature type="transmembrane region" description="Helical" evidence="13">
    <location>
        <begin position="95"/>
        <end position="115"/>
    </location>
</feature>
<evidence type="ECO:0000313" key="14">
    <source>
        <dbReference type="EMBL" id="RZU75101.1"/>
    </source>
</evidence>
<evidence type="ECO:0000256" key="9">
    <source>
        <dbReference type="ARBA" id="ARBA00023065"/>
    </source>
</evidence>
<dbReference type="Pfam" id="PF06736">
    <property type="entry name" value="TMEM175"/>
    <property type="match status" value="1"/>
</dbReference>
<dbReference type="PANTHER" id="PTHR31462:SF5">
    <property type="entry name" value="ENDOSOMAL_LYSOSOMAL PROTON CHANNEL TMEM175"/>
    <property type="match status" value="1"/>
</dbReference>
<dbReference type="Proteomes" id="UP000294114">
    <property type="component" value="Unassembled WGS sequence"/>
</dbReference>
<keyword evidence="11" id="KW-0407">Ion channel</keyword>
<proteinExistence type="inferred from homology"/>
<keyword evidence="7" id="KW-0630">Potassium</keyword>
<evidence type="ECO:0000256" key="10">
    <source>
        <dbReference type="ARBA" id="ARBA00023136"/>
    </source>
</evidence>
<keyword evidence="10 13" id="KW-0472">Membrane</keyword>
<evidence type="ECO:0000256" key="2">
    <source>
        <dbReference type="ARBA" id="ARBA00006920"/>
    </source>
</evidence>
<evidence type="ECO:0000256" key="11">
    <source>
        <dbReference type="ARBA" id="ARBA00023303"/>
    </source>
</evidence>
<feature type="transmembrane region" description="Helical" evidence="13">
    <location>
        <begin position="59"/>
        <end position="75"/>
    </location>
</feature>
<feature type="transmembrane region" description="Helical" evidence="13">
    <location>
        <begin position="169"/>
        <end position="188"/>
    </location>
</feature>
<comment type="caution">
    <text evidence="14">The sequence shown here is derived from an EMBL/GenBank/DDBJ whole genome shotgun (WGS) entry which is preliminary data.</text>
</comment>
<dbReference type="InterPro" id="IPR010617">
    <property type="entry name" value="TMEM175-like"/>
</dbReference>
<keyword evidence="4" id="KW-0633">Potassium transport</keyword>
<keyword evidence="15" id="KW-1185">Reference proteome</keyword>
<feature type="transmembrane region" description="Helical" evidence="13">
    <location>
        <begin position="20"/>
        <end position="39"/>
    </location>
</feature>
<dbReference type="PANTHER" id="PTHR31462">
    <property type="entry name" value="ENDOSOMAL/LYSOSOMAL POTASSIUM CHANNEL TMEM175"/>
    <property type="match status" value="1"/>
</dbReference>
<dbReference type="RefSeq" id="WP_278045607.1">
    <property type="nucleotide sequence ID" value="NZ_SHLD01000001.1"/>
</dbReference>
<evidence type="ECO:0000256" key="4">
    <source>
        <dbReference type="ARBA" id="ARBA00022538"/>
    </source>
</evidence>
<keyword evidence="5 13" id="KW-0812">Transmembrane</keyword>
<dbReference type="EMBL" id="SHLD01000001">
    <property type="protein sequence ID" value="RZU75101.1"/>
    <property type="molecule type" value="Genomic_DNA"/>
</dbReference>
<keyword evidence="6" id="KW-0631">Potassium channel</keyword>